<evidence type="ECO:0000313" key="3">
    <source>
        <dbReference type="Proteomes" id="UP000008281"/>
    </source>
</evidence>
<feature type="transmembrane region" description="Helical" evidence="1">
    <location>
        <begin position="44"/>
        <end position="63"/>
    </location>
</feature>
<name>E3N3T8_CAERE</name>
<reference evidence="2" key="1">
    <citation type="submission" date="2007-07" db="EMBL/GenBank/DDBJ databases">
        <title>PCAP assembly of the Caenorhabditis remanei genome.</title>
        <authorList>
            <consortium name="The Caenorhabditis remanei Sequencing Consortium"/>
            <person name="Wilson R.K."/>
        </authorList>
    </citation>
    <scope>NUCLEOTIDE SEQUENCE [LARGE SCALE GENOMIC DNA]</scope>
    <source>
        <strain evidence="2">PB4641</strain>
    </source>
</reference>
<proteinExistence type="predicted"/>
<evidence type="ECO:0000256" key="1">
    <source>
        <dbReference type="SAM" id="Phobius"/>
    </source>
</evidence>
<organism evidence="3">
    <name type="scientific">Caenorhabditis remanei</name>
    <name type="common">Caenorhabditis vulgaris</name>
    <dbReference type="NCBI Taxonomy" id="31234"/>
    <lineage>
        <taxon>Eukaryota</taxon>
        <taxon>Metazoa</taxon>
        <taxon>Ecdysozoa</taxon>
        <taxon>Nematoda</taxon>
        <taxon>Chromadorea</taxon>
        <taxon>Rhabditida</taxon>
        <taxon>Rhabditina</taxon>
        <taxon>Rhabditomorpha</taxon>
        <taxon>Rhabditoidea</taxon>
        <taxon>Rhabditidae</taxon>
        <taxon>Peloderinae</taxon>
        <taxon>Caenorhabditis</taxon>
    </lineage>
</organism>
<gene>
    <name evidence="2" type="ORF">CRE_24686</name>
</gene>
<keyword evidence="1" id="KW-1133">Transmembrane helix</keyword>
<evidence type="ECO:0000313" key="2">
    <source>
        <dbReference type="EMBL" id="EFO85250.1"/>
    </source>
</evidence>
<dbReference type="HOGENOM" id="CLU_2796398_0_0_1"/>
<accession>E3N3T8</accession>
<dbReference type="STRING" id="31234.E3N3T8"/>
<dbReference type="AlphaFoldDB" id="E3N3T8"/>
<keyword evidence="3" id="KW-1185">Reference proteome</keyword>
<keyword evidence="1" id="KW-0812">Transmembrane</keyword>
<dbReference type="InParanoid" id="E3N3T8"/>
<dbReference type="FunCoup" id="E3N3T8">
    <property type="interactions" value="425"/>
</dbReference>
<protein>
    <submittedName>
        <fullName evidence="2">Uncharacterized protein</fullName>
    </submittedName>
</protein>
<dbReference type="Proteomes" id="UP000008281">
    <property type="component" value="Unassembled WGS sequence"/>
</dbReference>
<keyword evidence="1" id="KW-0472">Membrane</keyword>
<sequence length="68" mass="7549">MSNLVPVHKSLESSLVDVPLLSKEVDDSDVFEVYEESAMSTRSVILIIITVSLVVLLYLNFAFDKSDS</sequence>
<dbReference type="OrthoDB" id="10392381at2759"/>
<dbReference type="EMBL" id="DS268522">
    <property type="protein sequence ID" value="EFO85250.1"/>
    <property type="molecule type" value="Genomic_DNA"/>
</dbReference>